<organism evidence="10 11">
    <name type="scientific">Paenibacillus hodogayensis</name>
    <dbReference type="NCBI Taxonomy" id="279208"/>
    <lineage>
        <taxon>Bacteria</taxon>
        <taxon>Bacillati</taxon>
        <taxon>Bacillota</taxon>
        <taxon>Bacilli</taxon>
        <taxon>Bacillales</taxon>
        <taxon>Paenibacillaceae</taxon>
        <taxon>Paenibacillus</taxon>
    </lineage>
</organism>
<keyword evidence="4" id="KW-0732">Signal</keyword>
<keyword evidence="11" id="KW-1185">Reference proteome</keyword>
<dbReference type="NCBIfam" id="TIGR02887">
    <property type="entry name" value="spore_ger_x_C"/>
    <property type="match status" value="1"/>
</dbReference>
<name>A0ABV5W7L8_9BACL</name>
<dbReference type="InterPro" id="IPR008844">
    <property type="entry name" value="Spore_GerAC-like"/>
</dbReference>
<keyword evidence="7" id="KW-0449">Lipoprotein</keyword>
<feature type="domain" description="Spore germination protein N-terminal" evidence="9">
    <location>
        <begin position="23"/>
        <end position="197"/>
    </location>
</feature>
<dbReference type="Gene3D" id="6.20.190.10">
    <property type="entry name" value="Nutrient germinant receptor protein C, domain 1"/>
    <property type="match status" value="1"/>
</dbReference>
<dbReference type="Pfam" id="PF05504">
    <property type="entry name" value="Spore_GerAC"/>
    <property type="match status" value="1"/>
</dbReference>
<evidence type="ECO:0000259" key="9">
    <source>
        <dbReference type="Pfam" id="PF25198"/>
    </source>
</evidence>
<gene>
    <name evidence="10" type="ORF">ACFFNY_31730</name>
</gene>
<evidence type="ECO:0000256" key="3">
    <source>
        <dbReference type="ARBA" id="ARBA00022544"/>
    </source>
</evidence>
<dbReference type="Pfam" id="PF25198">
    <property type="entry name" value="Spore_GerAC_N"/>
    <property type="match status" value="1"/>
</dbReference>
<evidence type="ECO:0000256" key="5">
    <source>
        <dbReference type="ARBA" id="ARBA00023136"/>
    </source>
</evidence>
<evidence type="ECO:0000256" key="1">
    <source>
        <dbReference type="ARBA" id="ARBA00004635"/>
    </source>
</evidence>
<evidence type="ECO:0000313" key="11">
    <source>
        <dbReference type="Proteomes" id="UP001589619"/>
    </source>
</evidence>
<sequence length="399" mass="44335">MKRTIVWCALLLALAPLTGCWSRHELNELSIVVGLGIDKDGDKYKITAQIVNPGQVVVKKQAGSNVSPVITYEETGVTVPEALRRMTVKLPRRLYFAHMRMVVIGEDVARTGIGRPLDFISRDMEMRNDFYLVVAKKASASDVLKTFSSIDPIPANNMFTKLETSDELWAATGKMTLVELIDDLSTQGKSPTMTGVEIVGNRGDANRASSGQYIDPPVILTYSGMAAFKFDRMVGWLNENETKALKYIQNSVSQSIGYVSCPHGDGNISMEVARARSHIDVKVRGGVPVFDVSLRVEQNISDIECDADLMDVSIIAKLKEESDRKLKTMMEGAILKAQKQFGADIFGFGDVLHSKSPKTWHSIKDWNKVFENVEIRVHADTILRRTGTTLQPVQQQIER</sequence>
<dbReference type="Gene3D" id="3.30.300.210">
    <property type="entry name" value="Nutrient germinant receptor protein C, domain 3"/>
    <property type="match status" value="1"/>
</dbReference>
<dbReference type="InterPro" id="IPR046953">
    <property type="entry name" value="Spore_GerAC-like_C"/>
</dbReference>
<comment type="caution">
    <text evidence="10">The sequence shown here is derived from an EMBL/GenBank/DDBJ whole genome shotgun (WGS) entry which is preliminary data.</text>
</comment>
<evidence type="ECO:0000256" key="6">
    <source>
        <dbReference type="ARBA" id="ARBA00023139"/>
    </source>
</evidence>
<evidence type="ECO:0000256" key="4">
    <source>
        <dbReference type="ARBA" id="ARBA00022729"/>
    </source>
</evidence>
<dbReference type="PANTHER" id="PTHR35789:SF1">
    <property type="entry name" value="SPORE GERMINATION PROTEIN B3"/>
    <property type="match status" value="1"/>
</dbReference>
<evidence type="ECO:0000256" key="2">
    <source>
        <dbReference type="ARBA" id="ARBA00007886"/>
    </source>
</evidence>
<protein>
    <submittedName>
        <fullName evidence="10">Ger(X)C family spore germination protein</fullName>
    </submittedName>
</protein>
<evidence type="ECO:0000259" key="8">
    <source>
        <dbReference type="Pfam" id="PF05504"/>
    </source>
</evidence>
<keyword evidence="5" id="KW-0472">Membrane</keyword>
<dbReference type="EMBL" id="JBHMAG010000021">
    <property type="protein sequence ID" value="MFB9756171.1"/>
    <property type="molecule type" value="Genomic_DNA"/>
</dbReference>
<dbReference type="RefSeq" id="WP_344910544.1">
    <property type="nucleotide sequence ID" value="NZ_BAAAYO010000009.1"/>
</dbReference>
<dbReference type="InterPro" id="IPR038501">
    <property type="entry name" value="Spore_GerAC_C_sf"/>
</dbReference>
<keyword evidence="3" id="KW-0309">Germination</keyword>
<evidence type="ECO:0000313" key="10">
    <source>
        <dbReference type="EMBL" id="MFB9756171.1"/>
    </source>
</evidence>
<comment type="similarity">
    <text evidence="2">Belongs to the GerABKC lipoprotein family.</text>
</comment>
<feature type="domain" description="Spore germination GerAC-like C-terminal" evidence="8">
    <location>
        <begin position="223"/>
        <end position="387"/>
    </location>
</feature>
<dbReference type="PANTHER" id="PTHR35789">
    <property type="entry name" value="SPORE GERMINATION PROTEIN B3"/>
    <property type="match status" value="1"/>
</dbReference>
<comment type="subcellular location">
    <subcellularLocation>
        <location evidence="1">Membrane</location>
        <topology evidence="1">Lipid-anchor</topology>
    </subcellularLocation>
</comment>
<proteinExistence type="inferred from homology"/>
<keyword evidence="6" id="KW-0564">Palmitate</keyword>
<dbReference type="Proteomes" id="UP001589619">
    <property type="component" value="Unassembled WGS sequence"/>
</dbReference>
<accession>A0ABV5W7L8</accession>
<evidence type="ECO:0000256" key="7">
    <source>
        <dbReference type="ARBA" id="ARBA00023288"/>
    </source>
</evidence>
<dbReference type="InterPro" id="IPR057336">
    <property type="entry name" value="GerAC_N"/>
</dbReference>
<reference evidence="10 11" key="1">
    <citation type="submission" date="2024-09" db="EMBL/GenBank/DDBJ databases">
        <authorList>
            <person name="Sun Q."/>
            <person name="Mori K."/>
        </authorList>
    </citation>
    <scope>NUCLEOTIDE SEQUENCE [LARGE SCALE GENOMIC DNA]</scope>
    <source>
        <strain evidence="10 11">JCM 12520</strain>
    </source>
</reference>